<keyword evidence="1" id="KW-0175">Coiled coil</keyword>
<dbReference type="RefSeq" id="YP_009102180.1">
    <property type="nucleotide sequence ID" value="NC_025447.1"/>
</dbReference>
<name>A0A097EYH4_9CAUD</name>
<dbReference type="InterPro" id="IPR027417">
    <property type="entry name" value="P-loop_NTPase"/>
</dbReference>
<reference evidence="2 3" key="1">
    <citation type="submission" date="2014-09" db="EMBL/GenBank/DDBJ databases">
        <authorList>
            <person name="Lapin J.S."/>
            <person name="Pope W.H."/>
            <person name="Hua J."/>
            <person name="Ford M.E."/>
            <person name="Conway J.F."/>
            <person name="Hatfull G.F."/>
            <person name="Hendrix R.W."/>
        </authorList>
    </citation>
    <scope>NUCLEOTIDE SEQUENCE [LARGE SCALE GENOMIC DNA]</scope>
</reference>
<dbReference type="PANTHER" id="PTHR32114:SF2">
    <property type="entry name" value="ABC TRANSPORTER ABCH.3"/>
    <property type="match status" value="1"/>
</dbReference>
<protein>
    <submittedName>
        <fullName evidence="2">Recombination endonuclease subunit</fullName>
    </submittedName>
</protein>
<dbReference type="KEGG" id="vg:22111633"/>
<dbReference type="EMBL" id="KM507819">
    <property type="protein sequence ID" value="AIT14483.1"/>
    <property type="molecule type" value="Genomic_DNA"/>
</dbReference>
<feature type="coiled-coil region" evidence="1">
    <location>
        <begin position="396"/>
        <end position="463"/>
    </location>
</feature>
<keyword evidence="3" id="KW-1185">Reference proteome</keyword>
<feature type="coiled-coil region" evidence="1">
    <location>
        <begin position="181"/>
        <end position="236"/>
    </location>
</feature>
<accession>A0A097EYH4</accession>
<keyword evidence="2" id="KW-0255">Endonuclease</keyword>
<evidence type="ECO:0000256" key="1">
    <source>
        <dbReference type="SAM" id="Coils"/>
    </source>
</evidence>
<dbReference type="GO" id="GO:0004519">
    <property type="term" value="F:endonuclease activity"/>
    <property type="evidence" value="ECO:0007669"/>
    <property type="project" value="UniProtKB-KW"/>
</dbReference>
<organism evidence="2 3">
    <name type="scientific">Escherichia phage 121Q</name>
    <dbReference type="NCBI Taxonomy" id="1555202"/>
    <lineage>
        <taxon>Viruses</taxon>
        <taxon>Duplodnaviria</taxon>
        <taxon>Heunggongvirae</taxon>
        <taxon>Uroviricota</taxon>
        <taxon>Caudoviricetes</taxon>
        <taxon>Asteriusvirus</taxon>
        <taxon>Asteriusvirus av121Q</taxon>
    </lineage>
</organism>
<proteinExistence type="predicted"/>
<keyword evidence="2" id="KW-0378">Hydrolase</keyword>
<dbReference type="OrthoDB" id="1526at10239"/>
<dbReference type="Gene3D" id="3.40.50.300">
    <property type="entry name" value="P-loop containing nucleotide triphosphate hydrolases"/>
    <property type="match status" value="2"/>
</dbReference>
<dbReference type="PANTHER" id="PTHR32114">
    <property type="entry name" value="ABC TRANSPORTER ABCH.3"/>
    <property type="match status" value="1"/>
</dbReference>
<sequence length="715" mass="82172">MLNITRISMRNFFSFGNAPQSIDLNGSDISLVLGQNNDAVIEGGDSTGRRNGVGKSAIIQGLVFGLFGKSIGNDIKIPNLVNKTNGKNCEVVVEFEKDGVQYLVERGRSPTYFNFVTLGKDNKIEDESRGEKKDTQEDLNEILGISQLLFEHIVVLNANVEPFLALSTQKQRDMIEELLGITQLTEKAEMLKEMYKDTKRLAEQEKFKNETVAASNERIQKSIEALQEQANQFEIDKNNRVSKLNEELNIYKTLDFNDLYEAADIKEKALIHNAKRGEIERRVQELALKFDAYDRELERSKRALNLSIDKLKTIDISAELENHNELEIWKQLEGILKENNNQKRFKEQKLNSLKIALKGYECSINAEIDKLSTVENSKCPLCMSELEHNEHTSSIKDKIQSTINDLRAKIDSSSSEIETLLQEIDSIEIFDMPPKPVTYYNTLSEAQMHEHKLQELVRKSEEEPINIYANELMSSYDELNSYELMEVPDTLNKYEVKELEMTVNSLSQQLDRELKTTNTFISQINTLKTDSLVPIDYSDYNNLDKMSNHQDFLVKLLLNKDSYVRKRIIEQNISYLNTRLQYYIDMCGSEHNVVFLNDLSVEIEKSGQYFDYKQLSRGERTRVNIALSCAFRDTYESLYQSINILIIDEMIDQGLDSSGVLRVWSIFQDMAAVRGKNVYAISHREELLSKTEKILKVVKEDGFSTVEYATLDDVF</sequence>
<dbReference type="Proteomes" id="UP000029889">
    <property type="component" value="Segment"/>
</dbReference>
<dbReference type="CDD" id="cd00267">
    <property type="entry name" value="ABC_ATPase"/>
    <property type="match status" value="1"/>
</dbReference>
<evidence type="ECO:0000313" key="2">
    <source>
        <dbReference type="EMBL" id="AIT14483.1"/>
    </source>
</evidence>
<evidence type="ECO:0000313" key="3">
    <source>
        <dbReference type="Proteomes" id="UP000029889"/>
    </source>
</evidence>
<gene>
    <name evidence="2" type="primary">593</name>
    <name evidence="2" type="ORF">PBI_121Q_593</name>
</gene>
<dbReference type="SUPFAM" id="SSF52540">
    <property type="entry name" value="P-loop containing nucleoside triphosphate hydrolases"/>
    <property type="match status" value="1"/>
</dbReference>
<dbReference type="GeneID" id="22111633"/>
<keyword evidence="2" id="KW-0540">Nuclease</keyword>